<dbReference type="InterPro" id="IPR050832">
    <property type="entry name" value="Bact_Acetyltransf"/>
</dbReference>
<evidence type="ECO:0000256" key="1">
    <source>
        <dbReference type="ARBA" id="ARBA00022679"/>
    </source>
</evidence>
<evidence type="ECO:0000256" key="2">
    <source>
        <dbReference type="ARBA" id="ARBA00022737"/>
    </source>
</evidence>
<feature type="binding site" evidence="4">
    <location>
        <position position="190"/>
    </location>
    <ligand>
        <name>1D-myo-inositol 2-(L-cysteinylamino)-2-deoxy-alpha-D-glucopyranoside</name>
        <dbReference type="ChEBI" id="CHEBI:58887"/>
    </ligand>
</feature>
<keyword evidence="2 4" id="KW-0677">Repeat</keyword>
<accession>A0A6P0H4P6</accession>
<feature type="binding site" evidence="4">
    <location>
        <position position="285"/>
    </location>
    <ligand>
        <name>1D-myo-inositol 2-(L-cysteinylamino)-2-deoxy-alpha-D-glucopyranoside</name>
        <dbReference type="ChEBI" id="CHEBI:58887"/>
    </ligand>
</feature>
<comment type="subunit">
    <text evidence="4">Monomer.</text>
</comment>
<protein>
    <recommendedName>
        <fullName evidence="4">Mycothiol acetyltransferase</fullName>
        <shortName evidence="4">MSH acetyltransferase</shortName>
        <ecNumber evidence="4">2.3.1.189</ecNumber>
    </recommendedName>
    <alternativeName>
        <fullName evidence="4">Mycothiol synthase</fullName>
    </alternativeName>
</protein>
<dbReference type="PIRSF" id="PIRSF021524">
    <property type="entry name" value="MSH_acetyltransferase"/>
    <property type="match status" value="1"/>
</dbReference>
<comment type="catalytic activity">
    <reaction evidence="4">
        <text>1D-myo-inositol 2-(L-cysteinylamino)-2-deoxy-alpha-D-glucopyranoside + acetyl-CoA = mycothiol + CoA + H(+)</text>
        <dbReference type="Rhea" id="RHEA:26172"/>
        <dbReference type="ChEBI" id="CHEBI:15378"/>
        <dbReference type="ChEBI" id="CHEBI:16768"/>
        <dbReference type="ChEBI" id="CHEBI:57287"/>
        <dbReference type="ChEBI" id="CHEBI:57288"/>
        <dbReference type="ChEBI" id="CHEBI:58887"/>
        <dbReference type="EC" id="2.3.1.189"/>
    </reaction>
</comment>
<keyword evidence="1 4" id="KW-0808">Transferase</keyword>
<dbReference type="EMBL" id="JAAGWB010000012">
    <property type="protein sequence ID" value="NEN50083.1"/>
    <property type="molecule type" value="Genomic_DNA"/>
</dbReference>
<evidence type="ECO:0000259" key="5">
    <source>
        <dbReference type="PROSITE" id="PS51186"/>
    </source>
</evidence>
<reference evidence="7 9" key="2">
    <citation type="submission" date="2020-02" db="EMBL/GenBank/DDBJ databases">
        <title>The WGS of Modestobacter muralis DSM 100205.</title>
        <authorList>
            <person name="Jiang Z."/>
        </authorList>
    </citation>
    <scope>NUCLEOTIDE SEQUENCE [LARGE SCALE GENOMIC DNA]</scope>
    <source>
        <strain evidence="7 9">DSM 100205</strain>
    </source>
</reference>
<feature type="binding site" evidence="4">
    <location>
        <begin position="87"/>
        <end position="89"/>
    </location>
    <ligand>
        <name>acetyl-CoA</name>
        <dbReference type="ChEBI" id="CHEBI:57288"/>
        <label>1</label>
    </ligand>
</feature>
<dbReference type="Gene3D" id="3.40.630.30">
    <property type="match status" value="1"/>
</dbReference>
<comment type="caution">
    <text evidence="7">The sequence shown here is derived from an EMBL/GenBank/DDBJ whole genome shotgun (WGS) entry which is preliminary data.</text>
</comment>
<feature type="domain" description="N-acetyltransferase" evidence="5">
    <location>
        <begin position="163"/>
        <end position="317"/>
    </location>
</feature>
<evidence type="ECO:0000256" key="3">
    <source>
        <dbReference type="ARBA" id="ARBA00023315"/>
    </source>
</evidence>
<feature type="binding site" evidence="4">
    <location>
        <begin position="251"/>
        <end position="253"/>
    </location>
    <ligand>
        <name>acetyl-CoA</name>
        <dbReference type="ChEBI" id="CHEBI:57288"/>
        <label>2</label>
    </ligand>
</feature>
<evidence type="ECO:0000313" key="7">
    <source>
        <dbReference type="EMBL" id="NEN50083.1"/>
    </source>
</evidence>
<dbReference type="SUPFAM" id="SSF55729">
    <property type="entry name" value="Acyl-CoA N-acyltransferases (Nat)"/>
    <property type="match status" value="1"/>
</dbReference>
<dbReference type="HAMAP" id="MF_01698">
    <property type="entry name" value="MshD"/>
    <property type="match status" value="1"/>
</dbReference>
<evidence type="ECO:0000313" key="9">
    <source>
        <dbReference type="Proteomes" id="UP000471152"/>
    </source>
</evidence>
<name>A0A6P0H4P6_9ACTN</name>
<evidence type="ECO:0000313" key="6">
    <source>
        <dbReference type="EMBL" id="NEK93316.1"/>
    </source>
</evidence>
<feature type="binding site" evidence="4">
    <location>
        <begin position="258"/>
        <end position="264"/>
    </location>
    <ligand>
        <name>acetyl-CoA</name>
        <dbReference type="ChEBI" id="CHEBI:57288"/>
        <label>2</label>
    </ligand>
</feature>
<dbReference type="InterPro" id="IPR000182">
    <property type="entry name" value="GNAT_dom"/>
</dbReference>
<feature type="binding site" evidence="4">
    <location>
        <position position="247"/>
    </location>
    <ligand>
        <name>1D-myo-inositol 2-(L-cysteinylamino)-2-deoxy-alpha-D-glucopyranoside</name>
        <dbReference type="ChEBI" id="CHEBI:58887"/>
    </ligand>
</feature>
<comment type="function">
    <text evidence="4">Catalyzes the transfer of acetyl from acetyl-CoA to desacetylmycothiol (Cys-GlcN-Ins) to form mycothiol.</text>
</comment>
<dbReference type="GO" id="GO:0010125">
    <property type="term" value="P:mycothiol biosynthetic process"/>
    <property type="evidence" value="ECO:0007669"/>
    <property type="project" value="UniProtKB-UniRule"/>
</dbReference>
<dbReference type="AlphaFoldDB" id="A0A6P0H4P6"/>
<feature type="binding site" evidence="4">
    <location>
        <position position="42"/>
    </location>
    <ligand>
        <name>1D-myo-inositol 2-(L-cysteinylamino)-2-deoxy-alpha-D-glucopyranoside</name>
        <dbReference type="ChEBI" id="CHEBI:58887"/>
    </ligand>
</feature>
<gene>
    <name evidence="4 7" type="primary">mshD</name>
    <name evidence="7" type="ORF">G3R41_03860</name>
    <name evidence="6" type="ORF">GCU67_03860</name>
</gene>
<dbReference type="GO" id="GO:0035447">
    <property type="term" value="F:mycothiol synthase activity"/>
    <property type="evidence" value="ECO:0007669"/>
    <property type="project" value="UniProtKB-UniRule"/>
</dbReference>
<dbReference type="PROSITE" id="PS51186">
    <property type="entry name" value="GNAT"/>
    <property type="match status" value="2"/>
</dbReference>
<evidence type="ECO:0000256" key="4">
    <source>
        <dbReference type="HAMAP-Rule" id="MF_01698"/>
    </source>
</evidence>
<dbReference type="InterPro" id="IPR016181">
    <property type="entry name" value="Acyl_CoA_acyltransferase"/>
</dbReference>
<organism evidence="7 9">
    <name type="scientific">Modestobacter muralis</name>
    <dbReference type="NCBI Taxonomy" id="1608614"/>
    <lineage>
        <taxon>Bacteria</taxon>
        <taxon>Bacillati</taxon>
        <taxon>Actinomycetota</taxon>
        <taxon>Actinomycetes</taxon>
        <taxon>Geodermatophilales</taxon>
        <taxon>Geodermatophilaceae</taxon>
        <taxon>Modestobacter</taxon>
    </lineage>
</organism>
<feature type="domain" description="N-acetyltransferase" evidence="5">
    <location>
        <begin position="14"/>
        <end position="149"/>
    </location>
</feature>
<comment type="caution">
    <text evidence="4">Lacks conserved residue(s) required for the propagation of feature annotation.</text>
</comment>
<feature type="binding site" evidence="4">
    <location>
        <position position="233"/>
    </location>
    <ligand>
        <name>1D-myo-inositol 2-(L-cysteinylamino)-2-deoxy-alpha-D-glucopyranoside</name>
        <dbReference type="ChEBI" id="CHEBI:58887"/>
    </ligand>
</feature>
<proteinExistence type="inferred from homology"/>
<dbReference type="Pfam" id="PF00583">
    <property type="entry name" value="Acetyltransf_1"/>
    <property type="match status" value="1"/>
</dbReference>
<evidence type="ECO:0000313" key="8">
    <source>
        <dbReference type="Proteomes" id="UP000468828"/>
    </source>
</evidence>
<reference evidence="6 8" key="1">
    <citation type="submission" date="2020-01" db="EMBL/GenBank/DDBJ databases">
        <title>the WGS Modestobacter muralis CPCC 204518.</title>
        <authorList>
            <person name="Jiang Z."/>
        </authorList>
    </citation>
    <scope>NUCLEOTIDE SEQUENCE [LARGE SCALE GENOMIC DNA]</scope>
    <source>
        <strain evidence="6 8">DSM 100205</strain>
    </source>
</reference>
<dbReference type="Proteomes" id="UP000471152">
    <property type="component" value="Unassembled WGS sequence"/>
</dbReference>
<dbReference type="NCBIfam" id="TIGR03448">
    <property type="entry name" value="mycothiol_MshD"/>
    <property type="match status" value="1"/>
</dbReference>
<dbReference type="EC" id="2.3.1.189" evidence="4"/>
<keyword evidence="8" id="KW-1185">Reference proteome</keyword>
<dbReference type="Proteomes" id="UP000468828">
    <property type="component" value="Unassembled WGS sequence"/>
</dbReference>
<keyword evidence="3 4" id="KW-0012">Acyltransferase</keyword>
<dbReference type="EMBL" id="JAAGWH010000012">
    <property type="protein sequence ID" value="NEK93316.1"/>
    <property type="molecule type" value="Genomic_DNA"/>
</dbReference>
<comment type="similarity">
    <text evidence="4">Belongs to the acetyltransferase family. MshD subfamily.</text>
</comment>
<dbReference type="CDD" id="cd04301">
    <property type="entry name" value="NAT_SF"/>
    <property type="match status" value="2"/>
</dbReference>
<dbReference type="Pfam" id="PF13508">
    <property type="entry name" value="Acetyltransf_7"/>
    <property type="match status" value="1"/>
</dbReference>
<sequence length="317" mass="34000">MSAEPPAHLVEVTDRLSAAVVAEVGALLATALAADGVRPVSEESELRLAHGGPAGGGDLTARDAAGSLVGYARLERPAGDPEAEAELVVAPAARRRGVGAALLGRLEELAGERPLRVWAHGELPGSAELARGRGYERARVLLQMRRPLDGVDPDPHPRLPVGVTVSTFRPGTDEDAWLRVNARAFAHHPEQGSWTARDLALREAEDWFDPAGFFLAWREETTGPRLLGSHWTKVHPAGEVGDAPVGEVYVLGIDPDAQGTGLGRTLTDLGLAHLRARGLSHVLLYVEEDNNAAVALYRRSGFTRHMVDVSWQRPTSR</sequence>
<dbReference type="PANTHER" id="PTHR43877">
    <property type="entry name" value="AMINOALKYLPHOSPHONATE N-ACETYLTRANSFERASE-RELATED-RELATED"/>
    <property type="match status" value="1"/>
</dbReference>
<dbReference type="InterPro" id="IPR017813">
    <property type="entry name" value="Mycothiol_AcTrfase"/>
</dbReference>